<dbReference type="GO" id="GO:0031397">
    <property type="term" value="P:negative regulation of protein ubiquitination"/>
    <property type="evidence" value="ECO:0007669"/>
    <property type="project" value="TreeGrafter"/>
</dbReference>
<proteinExistence type="predicted"/>
<organism evidence="2 3">
    <name type="scientific">Liparis tanakae</name>
    <name type="common">Tanaka's snailfish</name>
    <dbReference type="NCBI Taxonomy" id="230148"/>
    <lineage>
        <taxon>Eukaryota</taxon>
        <taxon>Metazoa</taxon>
        <taxon>Chordata</taxon>
        <taxon>Craniata</taxon>
        <taxon>Vertebrata</taxon>
        <taxon>Euteleostomi</taxon>
        <taxon>Actinopterygii</taxon>
        <taxon>Neopterygii</taxon>
        <taxon>Teleostei</taxon>
        <taxon>Neoteleostei</taxon>
        <taxon>Acanthomorphata</taxon>
        <taxon>Eupercaria</taxon>
        <taxon>Perciformes</taxon>
        <taxon>Cottioidei</taxon>
        <taxon>Cottales</taxon>
        <taxon>Liparidae</taxon>
        <taxon>Liparis</taxon>
    </lineage>
</organism>
<dbReference type="Proteomes" id="UP000314294">
    <property type="component" value="Unassembled WGS sequence"/>
</dbReference>
<reference evidence="2 3" key="1">
    <citation type="submission" date="2019-03" db="EMBL/GenBank/DDBJ databases">
        <title>First draft genome of Liparis tanakae, snailfish: a comprehensive survey of snailfish specific genes.</title>
        <authorList>
            <person name="Kim W."/>
            <person name="Song I."/>
            <person name="Jeong J.-H."/>
            <person name="Kim D."/>
            <person name="Kim S."/>
            <person name="Ryu S."/>
            <person name="Song J.Y."/>
            <person name="Lee S.K."/>
        </authorList>
    </citation>
    <scope>NUCLEOTIDE SEQUENCE [LARGE SCALE GENOMIC DNA]</scope>
    <source>
        <tissue evidence="2">Muscle</tissue>
    </source>
</reference>
<dbReference type="Gene3D" id="3.40.30.10">
    <property type="entry name" value="Glutaredoxin"/>
    <property type="match status" value="1"/>
</dbReference>
<keyword evidence="3" id="KW-1185">Reference proteome</keyword>
<evidence type="ECO:0000313" key="3">
    <source>
        <dbReference type="Proteomes" id="UP000314294"/>
    </source>
</evidence>
<dbReference type="OrthoDB" id="9440957at2759"/>
<evidence type="ECO:0000259" key="1">
    <source>
        <dbReference type="Pfam" id="PF13905"/>
    </source>
</evidence>
<name>A0A4Z2HJX4_9TELE</name>
<protein>
    <submittedName>
        <fullName evidence="2">Nucleoredoxin</fullName>
    </submittedName>
</protein>
<dbReference type="PANTHER" id="PTHR46472">
    <property type="entry name" value="NUCLEOREDOXIN"/>
    <property type="match status" value="1"/>
</dbReference>
<dbReference type="InterPro" id="IPR036249">
    <property type="entry name" value="Thioredoxin-like_sf"/>
</dbReference>
<dbReference type="EMBL" id="SRLO01000225">
    <property type="protein sequence ID" value="TNN66066.1"/>
    <property type="molecule type" value="Genomic_DNA"/>
</dbReference>
<sequence>MSEFLVSLLGERLVNNENAEVDVQSLGAKLSLVGLFFGCSMNAPCKQFNGSLGEFYSRFKKASEHKDKLEIVFISSDQDQKHWQDFLQEMPWLALPFKDRHKKPSSAVWPKPSRDKGISITSSLPPRRFVAPGVRCLSRRDEPRIETVCKAFTGIRQERGFMHDPGLPCLPVLECEPLEEDASMKTDIMTVARRDSYLIGVRWSVVPFWKTWSNILLSSHVPDERHSVISACQTQPLRNIKADWRDRGGGGRSGFGVRLPLNHETVVFQLDTNGRRRAGAIIERYAAEFVLSKTELI</sequence>
<dbReference type="AlphaFoldDB" id="A0A4Z2HJX4"/>
<dbReference type="GO" id="GO:0030178">
    <property type="term" value="P:negative regulation of Wnt signaling pathway"/>
    <property type="evidence" value="ECO:0007669"/>
    <property type="project" value="TreeGrafter"/>
</dbReference>
<dbReference type="InterPro" id="IPR012336">
    <property type="entry name" value="Thioredoxin-like_fold"/>
</dbReference>
<evidence type="ECO:0000313" key="2">
    <source>
        <dbReference type="EMBL" id="TNN66066.1"/>
    </source>
</evidence>
<dbReference type="Pfam" id="PF13905">
    <property type="entry name" value="Thioredoxin_8"/>
    <property type="match status" value="1"/>
</dbReference>
<feature type="domain" description="Thioredoxin-like fold" evidence="1">
    <location>
        <begin position="32"/>
        <end position="102"/>
    </location>
</feature>
<dbReference type="PANTHER" id="PTHR46472:SF1">
    <property type="entry name" value="NUCLEOREDOXIN"/>
    <property type="match status" value="1"/>
</dbReference>
<dbReference type="SUPFAM" id="SSF52833">
    <property type="entry name" value="Thioredoxin-like"/>
    <property type="match status" value="1"/>
</dbReference>
<accession>A0A4Z2HJX4</accession>
<gene>
    <name evidence="2" type="primary">nxn_1</name>
    <name evidence="2" type="ORF">EYF80_023694</name>
</gene>
<dbReference type="GO" id="GO:0005634">
    <property type="term" value="C:nucleus"/>
    <property type="evidence" value="ECO:0007669"/>
    <property type="project" value="TreeGrafter"/>
</dbReference>
<comment type="caution">
    <text evidence="2">The sequence shown here is derived from an EMBL/GenBank/DDBJ whole genome shotgun (WGS) entry which is preliminary data.</text>
</comment>
<dbReference type="GO" id="GO:0004791">
    <property type="term" value="F:thioredoxin-disulfide reductase (NADPH) activity"/>
    <property type="evidence" value="ECO:0007669"/>
    <property type="project" value="TreeGrafter"/>
</dbReference>